<feature type="signal peptide" evidence="1">
    <location>
        <begin position="1"/>
        <end position="19"/>
    </location>
</feature>
<dbReference type="AlphaFoldDB" id="A0AAE3MAZ3"/>
<keyword evidence="4" id="KW-1185">Reference proteome</keyword>
<gene>
    <name evidence="3" type="ORF">OM074_02910</name>
</gene>
<dbReference type="Gene3D" id="2.60.40.2340">
    <property type="match status" value="1"/>
</dbReference>
<dbReference type="RefSeq" id="WP_301197779.1">
    <property type="nucleotide sequence ID" value="NZ_JAPDPI010000003.1"/>
</dbReference>
<sequence>MKKYFIYITFILLSGLVFNSCEEEYTSNLELNTDVTISQFSVNGVEGVIDEAKKTIVVTMPDGTDVSNISPEIQLTEGAVITPAITSGMDFTNPIDFTIVNGDVYSEYTISVTEQFFIGFLGTAANVAGITEDDQQAAAQWFFANYDNGKYISFDAIKNGEVDLNDFRVLWWYNDSERDLPAIAHDATVLNKMKEYYQNGGNLLFNGYACGYFWTMGRLTNTYNMVIGDGLGFENSDVWSIGASIGAHDMTAHPIYKGISFSTDGDGYKWVPIIGAGYREDHNYVMVDLAQYHGYGNADEDAYTAFTTSNKVNYIGVWGGIRDYYMAGVLELLPTDFFSGKAIYQGIGGFEFNQNSEGDINPDGVNAYQNNINLITKNSLNYLSQKN</sequence>
<keyword evidence="1" id="KW-0732">Signal</keyword>
<dbReference type="InterPro" id="IPR032526">
    <property type="entry name" value="DUF4960"/>
</dbReference>
<evidence type="ECO:0000256" key="1">
    <source>
        <dbReference type="SAM" id="SignalP"/>
    </source>
</evidence>
<feature type="chain" id="PRO_5042294815" evidence="1">
    <location>
        <begin position="20"/>
        <end position="387"/>
    </location>
</feature>
<reference evidence="3" key="1">
    <citation type="submission" date="2022-10" db="EMBL/GenBank/DDBJ databases">
        <authorList>
            <person name="Yu W.X."/>
        </authorList>
    </citation>
    <scope>NUCLEOTIDE SEQUENCE</scope>
    <source>
        <strain evidence="3">D04</strain>
    </source>
</reference>
<accession>A0AAE3MAZ3</accession>
<evidence type="ECO:0000313" key="4">
    <source>
        <dbReference type="Proteomes" id="UP001207408"/>
    </source>
</evidence>
<dbReference type="EMBL" id="JAPDPI010000003">
    <property type="protein sequence ID" value="MCW3804558.1"/>
    <property type="molecule type" value="Genomic_DNA"/>
</dbReference>
<organism evidence="3 4">
    <name type="scientific">Plebeiibacterium marinum</name>
    <dbReference type="NCBI Taxonomy" id="2992111"/>
    <lineage>
        <taxon>Bacteria</taxon>
        <taxon>Pseudomonadati</taxon>
        <taxon>Bacteroidota</taxon>
        <taxon>Bacteroidia</taxon>
        <taxon>Marinilabiliales</taxon>
        <taxon>Marinilabiliaceae</taxon>
        <taxon>Plebeiibacterium</taxon>
    </lineage>
</organism>
<protein>
    <submittedName>
        <fullName evidence="3">DUF4960 domain-containing protein</fullName>
    </submittedName>
</protein>
<comment type="caution">
    <text evidence="3">The sequence shown here is derived from an EMBL/GenBank/DDBJ whole genome shotgun (WGS) entry which is preliminary data.</text>
</comment>
<dbReference type="Pfam" id="PF16324">
    <property type="entry name" value="DUF4960"/>
    <property type="match status" value="1"/>
</dbReference>
<evidence type="ECO:0000313" key="3">
    <source>
        <dbReference type="EMBL" id="MCW3804558.1"/>
    </source>
</evidence>
<proteinExistence type="predicted"/>
<evidence type="ECO:0000259" key="2">
    <source>
        <dbReference type="Pfam" id="PF16324"/>
    </source>
</evidence>
<name>A0AAE3MAZ3_9BACT</name>
<dbReference type="Proteomes" id="UP001207408">
    <property type="component" value="Unassembled WGS sequence"/>
</dbReference>
<feature type="domain" description="DUF4960" evidence="2">
    <location>
        <begin position="120"/>
        <end position="383"/>
    </location>
</feature>